<dbReference type="EMBL" id="JBHSPB010000006">
    <property type="protein sequence ID" value="MFC5721061.1"/>
    <property type="molecule type" value="Genomic_DNA"/>
</dbReference>
<evidence type="ECO:0000256" key="3">
    <source>
        <dbReference type="ARBA" id="ARBA00022578"/>
    </source>
</evidence>
<evidence type="ECO:0000256" key="4">
    <source>
        <dbReference type="ARBA" id="ARBA00023125"/>
    </source>
</evidence>
<comment type="caution">
    <text evidence="7">The sequence shown here is derived from an EMBL/GenBank/DDBJ whole genome shotgun (WGS) entry which is preliminary data.</text>
</comment>
<evidence type="ECO:0000313" key="8">
    <source>
        <dbReference type="Proteomes" id="UP001596083"/>
    </source>
</evidence>
<dbReference type="Proteomes" id="UP001596083">
    <property type="component" value="Unassembled WGS sequence"/>
</dbReference>
<keyword evidence="6" id="KW-0814">Transposable element</keyword>
<comment type="similarity">
    <text evidence="2 6">Belongs to the transposase mutator family.</text>
</comment>
<organism evidence="7 8">
    <name type="scientific">Streptomyces gamaensis</name>
    <dbReference type="NCBI Taxonomy" id="1763542"/>
    <lineage>
        <taxon>Bacteria</taxon>
        <taxon>Bacillati</taxon>
        <taxon>Actinomycetota</taxon>
        <taxon>Actinomycetes</taxon>
        <taxon>Kitasatosporales</taxon>
        <taxon>Streptomycetaceae</taxon>
        <taxon>Streptomyces</taxon>
    </lineage>
</organism>
<evidence type="ECO:0000256" key="6">
    <source>
        <dbReference type="RuleBase" id="RU365089"/>
    </source>
</evidence>
<dbReference type="Pfam" id="PF00872">
    <property type="entry name" value="Transposase_mut"/>
    <property type="match status" value="1"/>
</dbReference>
<keyword evidence="5 6" id="KW-0233">DNA recombination</keyword>
<dbReference type="InterPro" id="IPR001207">
    <property type="entry name" value="Transposase_mutator"/>
</dbReference>
<dbReference type="PANTHER" id="PTHR33217">
    <property type="entry name" value="TRANSPOSASE FOR INSERTION SEQUENCE ELEMENT IS1081"/>
    <property type="match status" value="1"/>
</dbReference>
<sequence>MLSVVSVVNADDSLIDEIIREGARRMLSAALEAEVNAHLTELTDQRDDRGRRLVMRNGYHQPRKVTTAAGTVEVKPPRVNDKQELLAFYDVPAERWVHLRTKSPIESTFSTVRLRTKVTRGASSRAAALAMVFMLVEPAQARWRAVNASHLVALDRAGADFERGRLIERPGERAA</sequence>
<keyword evidence="3 6" id="KW-0815">Transposition</keyword>
<evidence type="ECO:0000313" key="7">
    <source>
        <dbReference type="EMBL" id="MFC5721061.1"/>
    </source>
</evidence>
<evidence type="ECO:0000256" key="1">
    <source>
        <dbReference type="ARBA" id="ARBA00002190"/>
    </source>
</evidence>
<reference evidence="8" key="1">
    <citation type="journal article" date="2019" name="Int. J. Syst. Evol. Microbiol.">
        <title>The Global Catalogue of Microorganisms (GCM) 10K type strain sequencing project: providing services to taxonomists for standard genome sequencing and annotation.</title>
        <authorList>
            <consortium name="The Broad Institute Genomics Platform"/>
            <consortium name="The Broad Institute Genome Sequencing Center for Infectious Disease"/>
            <person name="Wu L."/>
            <person name="Ma J."/>
        </authorList>
    </citation>
    <scope>NUCLEOTIDE SEQUENCE [LARGE SCALE GENOMIC DNA]</scope>
    <source>
        <strain evidence="8">CGMCC 4.7304</strain>
    </source>
</reference>
<keyword evidence="4 6" id="KW-0238">DNA-binding</keyword>
<name>A0ABW0YX21_9ACTN</name>
<proteinExistence type="inferred from homology"/>
<evidence type="ECO:0000256" key="2">
    <source>
        <dbReference type="ARBA" id="ARBA00010961"/>
    </source>
</evidence>
<protein>
    <recommendedName>
        <fullName evidence="6">Mutator family transposase</fullName>
    </recommendedName>
</protein>
<accession>A0ABW0YX21</accession>
<gene>
    <name evidence="7" type="ORF">ACFP1Z_12870</name>
</gene>
<evidence type="ECO:0000256" key="5">
    <source>
        <dbReference type="ARBA" id="ARBA00023172"/>
    </source>
</evidence>
<dbReference type="PANTHER" id="PTHR33217:SF9">
    <property type="entry name" value="MUTATOR FAMILY TRANSPOSASE"/>
    <property type="match status" value="1"/>
</dbReference>
<keyword evidence="8" id="KW-1185">Reference proteome</keyword>
<dbReference type="RefSeq" id="WP_390316271.1">
    <property type="nucleotide sequence ID" value="NZ_JBHSPB010000006.1"/>
</dbReference>
<comment type="function">
    <text evidence="1 6">Required for the transposition of the insertion element.</text>
</comment>